<dbReference type="SUPFAM" id="SSF161084">
    <property type="entry name" value="MAPEG domain-like"/>
    <property type="match status" value="1"/>
</dbReference>
<keyword evidence="16" id="KW-0560">Oxidoreductase</keyword>
<dbReference type="EC" id="5.3.99.3" evidence="6"/>
<keyword evidence="17" id="KW-0443">Lipid metabolism</keyword>
<evidence type="ECO:0000256" key="30">
    <source>
        <dbReference type="SAM" id="Phobius"/>
    </source>
</evidence>
<evidence type="ECO:0000256" key="14">
    <source>
        <dbReference type="ARBA" id="ARBA00022832"/>
    </source>
</evidence>
<dbReference type="EMBL" id="CAWYQH010000001">
    <property type="protein sequence ID" value="CAK8672708.1"/>
    <property type="molecule type" value="Genomic_DNA"/>
</dbReference>
<evidence type="ECO:0000256" key="6">
    <source>
        <dbReference type="ARBA" id="ARBA00012203"/>
    </source>
</evidence>
<evidence type="ECO:0000256" key="15">
    <source>
        <dbReference type="ARBA" id="ARBA00022989"/>
    </source>
</evidence>
<dbReference type="InterPro" id="IPR040162">
    <property type="entry name" value="MGST1-like"/>
</dbReference>
<evidence type="ECO:0000256" key="2">
    <source>
        <dbReference type="ARBA" id="ARBA00004141"/>
    </source>
</evidence>
<evidence type="ECO:0000256" key="27">
    <source>
        <dbReference type="ARBA" id="ARBA00042011"/>
    </source>
</evidence>
<comment type="catalytic activity">
    <reaction evidence="24">
        <text>(5S)-hydroperoxy-(6E,8Z,11Z,14Z)-eicosatetraenoate + 2 glutathione = (5S)-hydroxy-(6E,8Z,11Z,14Z)-eicosatetraenoate + glutathione disulfide + H2O</text>
        <dbReference type="Rhea" id="RHEA:48620"/>
        <dbReference type="ChEBI" id="CHEBI:15377"/>
        <dbReference type="ChEBI" id="CHEBI:57450"/>
        <dbReference type="ChEBI" id="CHEBI:57925"/>
        <dbReference type="ChEBI" id="CHEBI:58297"/>
        <dbReference type="ChEBI" id="CHEBI:90632"/>
    </reaction>
</comment>
<evidence type="ECO:0000256" key="10">
    <source>
        <dbReference type="ARBA" id="ARBA00022516"/>
    </source>
</evidence>
<comment type="cofactor">
    <cofactor evidence="1">
        <name>glutathione</name>
        <dbReference type="ChEBI" id="CHEBI:57925"/>
    </cofactor>
</comment>
<keyword evidence="8" id="KW-0963">Cytoplasm</keyword>
<keyword evidence="19" id="KW-0275">Fatty acid biosynthesis</keyword>
<keyword evidence="10" id="KW-0444">Lipid biosynthesis</keyword>
<evidence type="ECO:0000256" key="9">
    <source>
        <dbReference type="ARBA" id="ARBA00022501"/>
    </source>
</evidence>
<evidence type="ECO:0000256" key="13">
    <source>
        <dbReference type="ARBA" id="ARBA00022692"/>
    </source>
</evidence>
<reference evidence="31 32" key="1">
    <citation type="submission" date="2024-02" db="EMBL/GenBank/DDBJ databases">
        <authorList>
            <person name="Daric V."/>
            <person name="Darras S."/>
        </authorList>
    </citation>
    <scope>NUCLEOTIDE SEQUENCE [LARGE SCALE GENOMIC DNA]</scope>
</reference>
<evidence type="ECO:0000256" key="28">
    <source>
        <dbReference type="ARBA" id="ARBA00042173"/>
    </source>
</evidence>
<keyword evidence="32" id="KW-1185">Reference proteome</keyword>
<feature type="transmembrane region" description="Helical" evidence="30">
    <location>
        <begin position="97"/>
        <end position="120"/>
    </location>
</feature>
<evidence type="ECO:0000256" key="22">
    <source>
        <dbReference type="ARBA" id="ARBA00036040"/>
    </source>
</evidence>
<evidence type="ECO:0000256" key="12">
    <source>
        <dbReference type="ARBA" id="ARBA00022679"/>
    </source>
</evidence>
<evidence type="ECO:0000256" key="19">
    <source>
        <dbReference type="ARBA" id="ARBA00023160"/>
    </source>
</evidence>
<evidence type="ECO:0000256" key="20">
    <source>
        <dbReference type="ARBA" id="ARBA00023235"/>
    </source>
</evidence>
<dbReference type="PANTHER" id="PTHR10689:SF9">
    <property type="entry name" value="PROSTAGLANDIN E SYNTHASE"/>
    <property type="match status" value="1"/>
</dbReference>
<evidence type="ECO:0000256" key="11">
    <source>
        <dbReference type="ARBA" id="ARBA00022585"/>
    </source>
</evidence>
<evidence type="ECO:0000256" key="7">
    <source>
        <dbReference type="ARBA" id="ARBA00012452"/>
    </source>
</evidence>
<gene>
    <name evidence="31" type="ORF">CVLEPA_LOCUS2396</name>
</gene>
<evidence type="ECO:0000256" key="3">
    <source>
        <dbReference type="ARBA" id="ARBA00004556"/>
    </source>
</evidence>
<evidence type="ECO:0000256" key="1">
    <source>
        <dbReference type="ARBA" id="ARBA00001955"/>
    </source>
</evidence>
<evidence type="ECO:0000256" key="16">
    <source>
        <dbReference type="ARBA" id="ARBA00023002"/>
    </source>
</evidence>
<accession>A0ABP0F3X1</accession>
<evidence type="ECO:0000256" key="4">
    <source>
        <dbReference type="ARBA" id="ARBA00004702"/>
    </source>
</evidence>
<keyword evidence="9" id="KW-0644">Prostaglandin metabolism</keyword>
<keyword evidence="18 30" id="KW-0472">Membrane</keyword>
<evidence type="ECO:0000256" key="24">
    <source>
        <dbReference type="ARBA" id="ARBA00036848"/>
    </source>
</evidence>
<evidence type="ECO:0000256" key="8">
    <source>
        <dbReference type="ARBA" id="ARBA00022490"/>
    </source>
</evidence>
<evidence type="ECO:0000256" key="18">
    <source>
        <dbReference type="ARBA" id="ARBA00023136"/>
    </source>
</evidence>
<comment type="function">
    <text evidence="29">Terminal enzyme of the cyclooxygenase (COX)-2-mediated prostaglandin E2 (PGE2) biosynthetic pathway. Catalyzes the glutathione-dependent oxidoreduction of prostaglandin endoperoxide H2 (PGH2) to prostaglandin E2 (PGE2) in response to inflammatory stimuli. Plays a key role in inflammation response, fever and pain. Also catalyzes the oxidoreduction of endocannabinoids into prostaglandin glycerol esters and PGG2 into 15-hydroperoxy-PGE2. In addition, displays low glutathione transferase and glutathione-dependent peroxidase activities, toward 1-chloro-2,4-dinitrobenzene and 5-hydroperoxyicosatetraenoic acid (5-HPETE), respectively.</text>
</comment>
<evidence type="ECO:0000256" key="29">
    <source>
        <dbReference type="ARBA" id="ARBA00054772"/>
    </source>
</evidence>
<dbReference type="PANTHER" id="PTHR10689">
    <property type="entry name" value="MICROSOMAL GLUTATHIONE S-TRANSFERASE 1"/>
    <property type="match status" value="1"/>
</dbReference>
<keyword evidence="14" id="KW-0276">Fatty acid metabolism</keyword>
<evidence type="ECO:0000256" key="21">
    <source>
        <dbReference type="ARBA" id="ARBA00023931"/>
    </source>
</evidence>
<dbReference type="InterPro" id="IPR023352">
    <property type="entry name" value="MAPEG-like_dom_sf"/>
</dbReference>
<feature type="transmembrane region" description="Helical" evidence="30">
    <location>
        <begin position="12"/>
        <end position="32"/>
    </location>
</feature>
<organism evidence="31 32">
    <name type="scientific">Clavelina lepadiformis</name>
    <name type="common">Light-bulb sea squirt</name>
    <name type="synonym">Ascidia lepadiformis</name>
    <dbReference type="NCBI Taxonomy" id="159417"/>
    <lineage>
        <taxon>Eukaryota</taxon>
        <taxon>Metazoa</taxon>
        <taxon>Chordata</taxon>
        <taxon>Tunicata</taxon>
        <taxon>Ascidiacea</taxon>
        <taxon>Aplousobranchia</taxon>
        <taxon>Clavelinidae</taxon>
        <taxon>Clavelina</taxon>
    </lineage>
</organism>
<sequence length="151" mass="17475">MLRIENITNELVSVYAFFASILTFEIIVMSFLTGQRRLKTLSFANPEDAIRRGDTKYCRLNPEVERLRRIVRNDVENIPTFLVTSFLYILTGPRASYFAVLMGLYTLLRILYSFAYACAFQSPTRSVLYSFGLYFVKLPMLVTVFYNCLLG</sequence>
<comment type="catalytic activity">
    <reaction evidence="23">
        <text>2-glyceryl-prostaglandin H2 = 2-glyceryl-prostaglandin E2</text>
        <dbReference type="Rhea" id="RHEA:53324"/>
        <dbReference type="ChEBI" id="CHEBI:85166"/>
        <dbReference type="ChEBI" id="CHEBI:137172"/>
    </reaction>
    <physiologicalReaction direction="left-to-right" evidence="23">
        <dbReference type="Rhea" id="RHEA:53325"/>
    </physiologicalReaction>
</comment>
<dbReference type="Pfam" id="PF01124">
    <property type="entry name" value="MAPEG"/>
    <property type="match status" value="1"/>
</dbReference>
<evidence type="ECO:0000256" key="26">
    <source>
        <dbReference type="ARBA" id="ARBA00041613"/>
    </source>
</evidence>
<comment type="catalytic activity">
    <reaction evidence="22">
        <text>prostaglandin G2 = (15S)-15-hydroperoxy-prostaglandin E2</text>
        <dbReference type="Rhea" id="RHEA:64364"/>
        <dbReference type="ChEBI" id="CHEBI:82629"/>
        <dbReference type="ChEBI" id="CHEBI:152564"/>
    </reaction>
    <physiologicalReaction direction="left-to-right" evidence="22">
        <dbReference type="Rhea" id="RHEA:64365"/>
    </physiologicalReaction>
</comment>
<evidence type="ECO:0000256" key="25">
    <source>
        <dbReference type="ARBA" id="ARBA00039926"/>
    </source>
</evidence>
<keyword evidence="20" id="KW-0413">Isomerase</keyword>
<comment type="catalytic activity">
    <reaction evidence="21">
        <text>prostaglandin H2 = prostaglandin E2</text>
        <dbReference type="Rhea" id="RHEA:12893"/>
        <dbReference type="ChEBI" id="CHEBI:57405"/>
        <dbReference type="ChEBI" id="CHEBI:606564"/>
        <dbReference type="EC" id="5.3.99.3"/>
    </reaction>
    <physiologicalReaction direction="left-to-right" evidence="21">
        <dbReference type="Rhea" id="RHEA:12894"/>
    </physiologicalReaction>
</comment>
<comment type="pathway">
    <text evidence="4">Lipid metabolism; prostaglandin biosynthesis.</text>
</comment>
<dbReference type="Proteomes" id="UP001642483">
    <property type="component" value="Unassembled WGS sequence"/>
</dbReference>
<keyword evidence="15 30" id="KW-1133">Transmembrane helix</keyword>
<evidence type="ECO:0000313" key="31">
    <source>
        <dbReference type="EMBL" id="CAK8672708.1"/>
    </source>
</evidence>
<evidence type="ECO:0000256" key="5">
    <source>
        <dbReference type="ARBA" id="ARBA00010459"/>
    </source>
</evidence>
<name>A0ABP0F3X1_CLALP</name>
<evidence type="ECO:0000256" key="17">
    <source>
        <dbReference type="ARBA" id="ARBA00023098"/>
    </source>
</evidence>
<protein>
    <recommendedName>
        <fullName evidence="25">Prostaglandin E synthase</fullName>
        <ecNumber evidence="7">2.5.1.18</ecNumber>
        <ecNumber evidence="6">5.3.99.3</ecNumber>
    </recommendedName>
    <alternativeName>
        <fullName evidence="28">Glutathione peroxidase PTGES</fullName>
    </alternativeName>
    <alternativeName>
        <fullName evidence="27">Glutathione transferase PTGES</fullName>
    </alternativeName>
    <alternativeName>
        <fullName evidence="26">Microsomal prostaglandin E synthase 1</fullName>
    </alternativeName>
</protein>
<keyword evidence="13 30" id="KW-0812">Transmembrane</keyword>
<comment type="caution">
    <text evidence="31">The sequence shown here is derived from an EMBL/GenBank/DDBJ whole genome shotgun (WGS) entry which is preliminary data.</text>
</comment>
<dbReference type="InterPro" id="IPR001129">
    <property type="entry name" value="Membr-assoc_MAPEG"/>
</dbReference>
<dbReference type="EC" id="2.5.1.18" evidence="7"/>
<keyword evidence="11" id="KW-0643">Prostaglandin biosynthesis</keyword>
<evidence type="ECO:0000313" key="32">
    <source>
        <dbReference type="Proteomes" id="UP001642483"/>
    </source>
</evidence>
<keyword evidence="12" id="KW-0808">Transferase</keyword>
<evidence type="ECO:0000256" key="23">
    <source>
        <dbReference type="ARBA" id="ARBA00036805"/>
    </source>
</evidence>
<dbReference type="Gene3D" id="1.20.120.550">
    <property type="entry name" value="Membrane associated eicosanoid/glutathione metabolism-like domain"/>
    <property type="match status" value="1"/>
</dbReference>
<proteinExistence type="inferred from homology"/>
<comment type="subcellular location">
    <subcellularLocation>
        <location evidence="3">Cytoplasm</location>
        <location evidence="3">Perinuclear region</location>
    </subcellularLocation>
    <subcellularLocation>
        <location evidence="2">Membrane</location>
        <topology evidence="2">Multi-pass membrane protein</topology>
    </subcellularLocation>
</comment>
<feature type="transmembrane region" description="Helical" evidence="30">
    <location>
        <begin position="127"/>
        <end position="146"/>
    </location>
</feature>
<comment type="similarity">
    <text evidence="5">Belongs to the MAPEG family.</text>
</comment>